<evidence type="ECO:0000256" key="1">
    <source>
        <dbReference type="SAM" id="SignalP"/>
    </source>
</evidence>
<organism evidence="2 3">
    <name type="scientific">Enterovirga aerilata</name>
    <dbReference type="NCBI Taxonomy" id="2730920"/>
    <lineage>
        <taxon>Bacteria</taxon>
        <taxon>Pseudomonadati</taxon>
        <taxon>Pseudomonadota</taxon>
        <taxon>Alphaproteobacteria</taxon>
        <taxon>Hyphomicrobiales</taxon>
        <taxon>Methylobacteriaceae</taxon>
        <taxon>Enterovirga</taxon>
    </lineage>
</organism>
<keyword evidence="1" id="KW-0732">Signal</keyword>
<evidence type="ECO:0000313" key="2">
    <source>
        <dbReference type="EMBL" id="NNM73936.1"/>
    </source>
</evidence>
<feature type="chain" id="PRO_5032922618" description="Copper resistance protein CopC" evidence="1">
    <location>
        <begin position="28"/>
        <end position="138"/>
    </location>
</feature>
<proteinExistence type="predicted"/>
<name>A0A849I299_9HYPH</name>
<evidence type="ECO:0000313" key="3">
    <source>
        <dbReference type="Proteomes" id="UP000564885"/>
    </source>
</evidence>
<gene>
    <name evidence="2" type="ORF">HJG44_16245</name>
</gene>
<reference evidence="2 3" key="1">
    <citation type="submission" date="2020-04" db="EMBL/GenBank/DDBJ databases">
        <title>Enterovirga sp. isolate from soil.</title>
        <authorList>
            <person name="Chea S."/>
            <person name="Kim D.-U."/>
        </authorList>
    </citation>
    <scope>NUCLEOTIDE SEQUENCE [LARGE SCALE GENOMIC DNA]</scope>
    <source>
        <strain evidence="2 3">DB1703</strain>
    </source>
</reference>
<dbReference type="RefSeq" id="WP_171219376.1">
    <property type="nucleotide sequence ID" value="NZ_JABEPP010000004.1"/>
</dbReference>
<evidence type="ECO:0008006" key="4">
    <source>
        <dbReference type="Google" id="ProtNLM"/>
    </source>
</evidence>
<dbReference type="Proteomes" id="UP000564885">
    <property type="component" value="Unassembled WGS sequence"/>
</dbReference>
<dbReference type="EMBL" id="JABEPP010000004">
    <property type="protein sequence ID" value="NNM73936.1"/>
    <property type="molecule type" value="Genomic_DNA"/>
</dbReference>
<feature type="signal peptide" evidence="1">
    <location>
        <begin position="1"/>
        <end position="27"/>
    </location>
</feature>
<comment type="caution">
    <text evidence="2">The sequence shown here is derived from an EMBL/GenBank/DDBJ whole genome shotgun (WGS) entry which is preliminary data.</text>
</comment>
<sequence>MFSFVRASMTAAFVSLLLAGAPGAVLAQGGHGHSHAAPNGGQIQQIGTVEGELLVKGSDVTLFLVDDKEQKVDASSYSATASVLAKGNQQKTVELKPAGDNKLATKIDFPVEGKFRASLTLKKGAAEVGKARYNLDTK</sequence>
<dbReference type="AlphaFoldDB" id="A0A849I299"/>
<keyword evidence="3" id="KW-1185">Reference proteome</keyword>
<protein>
    <recommendedName>
        <fullName evidence="4">Copper resistance protein CopC</fullName>
    </recommendedName>
</protein>
<accession>A0A849I299</accession>